<protein>
    <submittedName>
        <fullName evidence="1">Uncharacterized protein</fullName>
    </submittedName>
</protein>
<gene>
    <name evidence="1" type="ORF">H6P81_006196</name>
</gene>
<evidence type="ECO:0000313" key="2">
    <source>
        <dbReference type="Proteomes" id="UP000825729"/>
    </source>
</evidence>
<dbReference type="Proteomes" id="UP000825729">
    <property type="component" value="Unassembled WGS sequence"/>
</dbReference>
<evidence type="ECO:0000313" key="1">
    <source>
        <dbReference type="EMBL" id="KAG9453292.1"/>
    </source>
</evidence>
<reference evidence="1 2" key="1">
    <citation type="submission" date="2021-07" db="EMBL/GenBank/DDBJ databases">
        <title>The Aristolochia fimbriata genome: insights into angiosperm evolution, floral development and chemical biosynthesis.</title>
        <authorList>
            <person name="Jiao Y."/>
        </authorList>
    </citation>
    <scope>NUCLEOTIDE SEQUENCE [LARGE SCALE GENOMIC DNA]</scope>
    <source>
        <strain evidence="1">IBCAS-2021</strain>
        <tissue evidence="1">Leaf</tissue>
    </source>
</reference>
<proteinExistence type="predicted"/>
<comment type="caution">
    <text evidence="1">The sequence shown here is derived from an EMBL/GenBank/DDBJ whole genome shotgun (WGS) entry which is preliminary data.</text>
</comment>
<dbReference type="AlphaFoldDB" id="A0AAV7EWS4"/>
<accession>A0AAV7EWS4</accession>
<organism evidence="1 2">
    <name type="scientific">Aristolochia fimbriata</name>
    <name type="common">White veined hardy Dutchman's pipe vine</name>
    <dbReference type="NCBI Taxonomy" id="158543"/>
    <lineage>
        <taxon>Eukaryota</taxon>
        <taxon>Viridiplantae</taxon>
        <taxon>Streptophyta</taxon>
        <taxon>Embryophyta</taxon>
        <taxon>Tracheophyta</taxon>
        <taxon>Spermatophyta</taxon>
        <taxon>Magnoliopsida</taxon>
        <taxon>Magnoliidae</taxon>
        <taxon>Piperales</taxon>
        <taxon>Aristolochiaceae</taxon>
        <taxon>Aristolochia</taxon>
    </lineage>
</organism>
<name>A0AAV7EWS4_ARIFI</name>
<dbReference type="EMBL" id="JAINDJ010000003">
    <property type="protein sequence ID" value="KAG9453292.1"/>
    <property type="molecule type" value="Genomic_DNA"/>
</dbReference>
<sequence length="312" mass="35341">MVQVSGVGTLKLDPALLWVPGQAESLGLFSGDEETDPKPLRFRDRPPPWIRPCFFGVVKLPSRLSPFFKERKKKTRQNAAFLRKWERRLEHGSSRIGRIALTGSKMGVTRTDGDQSRIDVGFPTNPTHSRTRCVPYSKVVGQIALHRRRKTRIWGWSGWTMNPDRGAPVKICAHGPDSLLKAWKGGGRKWRAWREVGPAKAVWKGAVVGAHYNCHGHRHESRVTRRGGNRRLHRVESKARRMRRAIRTFRVDCCAATRAFFVFMAVPVAQSLDLTCSLRGKRKRKPPRGGVDEALSSFEVGDSSFLNFKRNA</sequence>
<keyword evidence="2" id="KW-1185">Reference proteome</keyword>